<dbReference type="Proteomes" id="UP000254866">
    <property type="component" value="Unassembled WGS sequence"/>
</dbReference>
<dbReference type="GeneID" id="43596550"/>
<sequence length="372" mass="42323">MQSLDTLPPEILLYIARFTGSDYLRAHVDRLLVAQFVAFENLALSTESLQRFLAAPKRSHLRVLASVRTLSIEGRNYDDYNSPIDAATDPDPLVLESEAENDHHRAQIEAWRMMGLIGNCVFLDLQTCGSLVSLAGYLRHMAELKAFRLKVSMKSPLNEWVDKLLTPAIVSVINSLPRSITSLTIDNPWEQSGFRHGPDDYHQICCLVLSPDFLPSLRHLRLRLRSICPRIFEMNDSAKHPYLETFIINLSRKEPALHQAEGQQSECCLEFGTIKRTPFPELLDAAEATMVRLPAIRTFRILRCIFPMLQVAAHDILTNRQALLPENARWNDLDWIGDEFTDIDVHDQSDVDLFDDSDFDAPWISLEAETAL</sequence>
<protein>
    <recommendedName>
        <fullName evidence="3">F-box domain-containing protein</fullName>
    </recommendedName>
</protein>
<dbReference type="EMBL" id="NPIC01000002">
    <property type="protein sequence ID" value="RDL39361.1"/>
    <property type="molecule type" value="Genomic_DNA"/>
</dbReference>
<dbReference type="STRING" id="2656787.A0A370TV10"/>
<organism evidence="1 2">
    <name type="scientific">Venustampulla echinocandica</name>
    <dbReference type="NCBI Taxonomy" id="2656787"/>
    <lineage>
        <taxon>Eukaryota</taxon>
        <taxon>Fungi</taxon>
        <taxon>Dikarya</taxon>
        <taxon>Ascomycota</taxon>
        <taxon>Pezizomycotina</taxon>
        <taxon>Leotiomycetes</taxon>
        <taxon>Helotiales</taxon>
        <taxon>Pleuroascaceae</taxon>
        <taxon>Venustampulla</taxon>
    </lineage>
</organism>
<evidence type="ECO:0008006" key="3">
    <source>
        <dbReference type="Google" id="ProtNLM"/>
    </source>
</evidence>
<accession>A0A370TV10</accession>
<comment type="caution">
    <text evidence="1">The sequence shown here is derived from an EMBL/GenBank/DDBJ whole genome shotgun (WGS) entry which is preliminary data.</text>
</comment>
<proteinExistence type="predicted"/>
<keyword evidence="2" id="KW-1185">Reference proteome</keyword>
<gene>
    <name evidence="1" type="ORF">BP5553_03701</name>
</gene>
<evidence type="ECO:0000313" key="2">
    <source>
        <dbReference type="Proteomes" id="UP000254866"/>
    </source>
</evidence>
<dbReference type="RefSeq" id="XP_031872017.1">
    <property type="nucleotide sequence ID" value="XM_032012324.1"/>
</dbReference>
<dbReference type="OrthoDB" id="3637487at2759"/>
<name>A0A370TV10_9HELO</name>
<reference evidence="1 2" key="1">
    <citation type="journal article" date="2018" name="IMA Fungus">
        <title>IMA Genome-F 9: Draft genome sequence of Annulohypoxylon stygium, Aspergillus mulundensis, Berkeleyomyces basicola (syn. Thielaviopsis basicola), Ceratocystis smalleyi, two Cercospora beticola strains, Coleophoma cylindrospora, Fusarium fracticaudum, Phialophora cf. hyalina, and Morchella septimelata.</title>
        <authorList>
            <person name="Wingfield B.D."/>
            <person name="Bills G.F."/>
            <person name="Dong Y."/>
            <person name="Huang W."/>
            <person name="Nel W.J."/>
            <person name="Swalarsk-Parry B.S."/>
            <person name="Vaghefi N."/>
            <person name="Wilken P.M."/>
            <person name="An Z."/>
            <person name="de Beer Z.W."/>
            <person name="De Vos L."/>
            <person name="Chen L."/>
            <person name="Duong T.A."/>
            <person name="Gao Y."/>
            <person name="Hammerbacher A."/>
            <person name="Kikkert J.R."/>
            <person name="Li Y."/>
            <person name="Li H."/>
            <person name="Li K."/>
            <person name="Li Q."/>
            <person name="Liu X."/>
            <person name="Ma X."/>
            <person name="Naidoo K."/>
            <person name="Pethybridge S.J."/>
            <person name="Sun J."/>
            <person name="Steenkamp E.T."/>
            <person name="van der Nest M.A."/>
            <person name="van Wyk S."/>
            <person name="Wingfield M.J."/>
            <person name="Xiong C."/>
            <person name="Yue Q."/>
            <person name="Zhang X."/>
        </authorList>
    </citation>
    <scope>NUCLEOTIDE SEQUENCE [LARGE SCALE GENOMIC DNA]</scope>
    <source>
        <strain evidence="1 2">BP 5553</strain>
    </source>
</reference>
<dbReference type="AlphaFoldDB" id="A0A370TV10"/>
<evidence type="ECO:0000313" key="1">
    <source>
        <dbReference type="EMBL" id="RDL39361.1"/>
    </source>
</evidence>